<sequence>MAVSDEQAVRELEGRRFRAIMEGDLAAFRNLAHPDLTYTHSSGALDTLESFLEKCESAYFVYHRIDHVTGSATVVGDTAVVVGDMRVDMTAGGTRRELSNRSLGVWVRMEGKWRILAHQATAKR</sequence>
<dbReference type="Pfam" id="PF14534">
    <property type="entry name" value="DUF4440"/>
    <property type="match status" value="1"/>
</dbReference>
<evidence type="ECO:0000259" key="1">
    <source>
        <dbReference type="Pfam" id="PF14534"/>
    </source>
</evidence>
<accession>A0ABX1C9S7</accession>
<keyword evidence="3" id="KW-1185">Reference proteome</keyword>
<dbReference type="InterPro" id="IPR027843">
    <property type="entry name" value="DUF4440"/>
</dbReference>
<gene>
    <name evidence="2" type="ORF">HCN52_06740</name>
</gene>
<proteinExistence type="predicted"/>
<dbReference type="SUPFAM" id="SSF54427">
    <property type="entry name" value="NTF2-like"/>
    <property type="match status" value="1"/>
</dbReference>
<dbReference type="EMBL" id="JAAVJC010000033">
    <property type="protein sequence ID" value="NJQ14645.1"/>
    <property type="molecule type" value="Genomic_DNA"/>
</dbReference>
<name>A0ABX1C9S7_9ACTN</name>
<comment type="caution">
    <text evidence="2">The sequence shown here is derived from an EMBL/GenBank/DDBJ whole genome shotgun (WGS) entry which is preliminary data.</text>
</comment>
<dbReference type="InterPro" id="IPR032710">
    <property type="entry name" value="NTF2-like_dom_sf"/>
</dbReference>
<organism evidence="2 3">
    <name type="scientific">Streptomyces bohaiensis</name>
    <dbReference type="NCBI Taxonomy" id="1431344"/>
    <lineage>
        <taxon>Bacteria</taxon>
        <taxon>Bacillati</taxon>
        <taxon>Actinomycetota</taxon>
        <taxon>Actinomycetes</taxon>
        <taxon>Kitasatosporales</taxon>
        <taxon>Streptomycetaceae</taxon>
        <taxon>Streptomyces</taxon>
    </lineage>
</organism>
<evidence type="ECO:0000313" key="3">
    <source>
        <dbReference type="Proteomes" id="UP000727056"/>
    </source>
</evidence>
<dbReference type="Gene3D" id="3.10.450.50">
    <property type="match status" value="1"/>
</dbReference>
<reference evidence="2 3" key="1">
    <citation type="submission" date="2020-03" db="EMBL/GenBank/DDBJ databases">
        <title>Draft genome of Streptomyces sp. ventii, isolated from the Axial Seamount in the Pacific Ocean, and resequencing of the two type strains Streptomyces lonarensis strain NCL 716 and Streptomyces bohaiensis strain 11A07.</title>
        <authorList>
            <person name="Loughran R.M."/>
            <person name="Pfannmuller K.M."/>
            <person name="Wasson B.J."/>
            <person name="Deadmond M.C."/>
            <person name="Paddock B.E."/>
            <person name="Koyack M.J."/>
            <person name="Gallegos D.A."/>
            <person name="Mitchell E.A."/>
            <person name="Ushijima B."/>
            <person name="Saw J.H."/>
            <person name="Mcphail K.L."/>
            <person name="Videau P."/>
        </authorList>
    </citation>
    <scope>NUCLEOTIDE SEQUENCE [LARGE SCALE GENOMIC DNA]</scope>
    <source>
        <strain evidence="2 3">11A07</strain>
    </source>
</reference>
<dbReference type="RefSeq" id="WP_168087440.1">
    <property type="nucleotide sequence ID" value="NZ_BHZH01000090.1"/>
</dbReference>
<evidence type="ECO:0000313" key="2">
    <source>
        <dbReference type="EMBL" id="NJQ14645.1"/>
    </source>
</evidence>
<dbReference type="Proteomes" id="UP000727056">
    <property type="component" value="Unassembled WGS sequence"/>
</dbReference>
<protein>
    <submittedName>
        <fullName evidence="2">Nuclear transport factor 2 family protein</fullName>
    </submittedName>
</protein>
<feature type="domain" description="DUF4440" evidence="1">
    <location>
        <begin position="9"/>
        <end position="115"/>
    </location>
</feature>